<dbReference type="SUPFAM" id="SSF53098">
    <property type="entry name" value="Ribonuclease H-like"/>
    <property type="match status" value="1"/>
</dbReference>
<evidence type="ECO:0000256" key="7">
    <source>
        <dbReference type="ARBA" id="ARBA00022759"/>
    </source>
</evidence>
<dbReference type="FunCoup" id="K0KB95">
    <property type="interactions" value="260"/>
</dbReference>
<dbReference type="STRING" id="1206466.K0KB95"/>
<feature type="domain" description="RNase H type-1" evidence="11">
    <location>
        <begin position="239"/>
        <end position="405"/>
    </location>
</feature>
<proteinExistence type="inferred from homology"/>
<dbReference type="GO" id="GO:0043137">
    <property type="term" value="P:DNA replication, removal of RNA primer"/>
    <property type="evidence" value="ECO:0007669"/>
    <property type="project" value="TreeGrafter"/>
</dbReference>
<comment type="similarity">
    <text evidence="3">Belongs to the RNase H family.</text>
</comment>
<dbReference type="InParanoid" id="K0KB95"/>
<keyword evidence="13" id="KW-1185">Reference proteome</keyword>
<dbReference type="GO" id="GO:0003676">
    <property type="term" value="F:nucleic acid binding"/>
    <property type="evidence" value="ECO:0007669"/>
    <property type="project" value="InterPro"/>
</dbReference>
<gene>
    <name evidence="12" type="ORF">BN7_1804</name>
</gene>
<dbReference type="Pfam" id="PF00075">
    <property type="entry name" value="RNase_H"/>
    <property type="match status" value="1"/>
</dbReference>
<dbReference type="Pfam" id="PF01693">
    <property type="entry name" value="Cauli_VI"/>
    <property type="match status" value="3"/>
</dbReference>
<evidence type="ECO:0000256" key="4">
    <source>
        <dbReference type="ARBA" id="ARBA00012180"/>
    </source>
</evidence>
<evidence type="ECO:0000256" key="3">
    <source>
        <dbReference type="ARBA" id="ARBA00005300"/>
    </source>
</evidence>
<dbReference type="InterPro" id="IPR012337">
    <property type="entry name" value="RNaseH-like_sf"/>
</dbReference>
<evidence type="ECO:0000313" key="12">
    <source>
        <dbReference type="EMBL" id="CCH42260.1"/>
    </source>
</evidence>
<evidence type="ECO:0000256" key="9">
    <source>
        <dbReference type="ARBA" id="ARBA00022842"/>
    </source>
</evidence>
<dbReference type="GO" id="GO:0004523">
    <property type="term" value="F:RNA-DNA hybrid ribonuclease activity"/>
    <property type="evidence" value="ECO:0007669"/>
    <property type="project" value="UniProtKB-EC"/>
</dbReference>
<feature type="region of interest" description="Disordered" evidence="10">
    <location>
        <begin position="130"/>
        <end position="159"/>
    </location>
</feature>
<comment type="cofactor">
    <cofactor evidence="2">
        <name>Mg(2+)</name>
        <dbReference type="ChEBI" id="CHEBI:18420"/>
    </cofactor>
</comment>
<evidence type="ECO:0000256" key="2">
    <source>
        <dbReference type="ARBA" id="ARBA00001946"/>
    </source>
</evidence>
<dbReference type="FunFam" id="3.40.970.10:FF:000001">
    <property type="entry name" value="Ribonuclease H1"/>
    <property type="match status" value="1"/>
</dbReference>
<dbReference type="eggNOG" id="KOG3752">
    <property type="taxonomic scope" value="Eukaryota"/>
</dbReference>
<dbReference type="PANTHER" id="PTHR10642">
    <property type="entry name" value="RIBONUCLEASE H1"/>
    <property type="match status" value="1"/>
</dbReference>
<comment type="caution">
    <text evidence="12">The sequence shown here is derived from an EMBL/GenBank/DDBJ whole genome shotgun (WGS) entry which is preliminary data.</text>
</comment>
<dbReference type="InterPro" id="IPR050092">
    <property type="entry name" value="RNase_H"/>
</dbReference>
<dbReference type="Gene3D" id="3.40.970.10">
    <property type="entry name" value="Ribonuclease H1, N-terminal domain"/>
    <property type="match status" value="3"/>
</dbReference>
<dbReference type="PROSITE" id="PS50879">
    <property type="entry name" value="RNASE_H_1"/>
    <property type="match status" value="1"/>
</dbReference>
<sequence length="409" mass="46670">MAKAAFYAVKDGRKTGIFHNWNDCKEQVIGYAGAVYKKFPSETEAKSFINGDGSNITIKKGKQIFYAVASGHKQGIYNNWSACSEQIKGLDDCKYRKFYSLKEAENFIRRHNIKEGYKDDIDINSLKRARGEEDVNETQNKARKQEQEQESNIDPSGDTFYGIKYKSGKSKIVKTWNECRKATSGIQGVTFKRFDNLMSAEFFTMPDEQDTPSSPTSKDNMTELFLQKNSEAILQRQKELKPTVVFCDGSFIASSYGKSKAGFGVYFGPGDYRNIAQPLKKEPKNSFISEAKAIEYVLSHVMKDVEKYVSGELEIMPKYSISSDSETMKNILHSYASHWTDKDYEKRSDLPELKQIVENFGKIRKFYHDNSPIFNDFKFEITWVKGHVGIEGNEQADQLAREGAEKSIQ</sequence>
<evidence type="ECO:0000313" key="13">
    <source>
        <dbReference type="Proteomes" id="UP000009328"/>
    </source>
</evidence>
<dbReference type="EC" id="3.1.26.4" evidence="4"/>
<dbReference type="InterPro" id="IPR011320">
    <property type="entry name" value="RNase_H1_N"/>
</dbReference>
<dbReference type="HOGENOM" id="CLU_030894_0_5_1"/>
<dbReference type="GO" id="GO:0046872">
    <property type="term" value="F:metal ion binding"/>
    <property type="evidence" value="ECO:0007669"/>
    <property type="project" value="UniProtKB-KW"/>
</dbReference>
<evidence type="ECO:0000256" key="8">
    <source>
        <dbReference type="ARBA" id="ARBA00022801"/>
    </source>
</evidence>
<dbReference type="InterPro" id="IPR002156">
    <property type="entry name" value="RNaseH_domain"/>
</dbReference>
<dbReference type="EMBL" id="CAIF01000040">
    <property type="protein sequence ID" value="CCH42260.1"/>
    <property type="molecule type" value="Genomic_DNA"/>
</dbReference>
<keyword evidence="6" id="KW-0479">Metal-binding</keyword>
<dbReference type="Proteomes" id="UP000009328">
    <property type="component" value="Unassembled WGS sequence"/>
</dbReference>
<dbReference type="InterPro" id="IPR009027">
    <property type="entry name" value="Ribosomal_bL9/RNase_H1_N"/>
</dbReference>
<dbReference type="InterPro" id="IPR037056">
    <property type="entry name" value="RNase_H1_N_sf"/>
</dbReference>
<reference evidence="12 13" key="1">
    <citation type="journal article" date="2012" name="Eukaryot. Cell">
        <title>Draft genome sequence of Wickerhamomyces ciferrii NRRL Y-1031 F-60-10.</title>
        <authorList>
            <person name="Schneider J."/>
            <person name="Andrea H."/>
            <person name="Blom J."/>
            <person name="Jaenicke S."/>
            <person name="Ruckert C."/>
            <person name="Schorsch C."/>
            <person name="Szczepanowski R."/>
            <person name="Farwick M."/>
            <person name="Goesmann A."/>
            <person name="Puhler A."/>
            <person name="Schaffer S."/>
            <person name="Tauch A."/>
            <person name="Kohler T."/>
            <person name="Brinkrolf K."/>
        </authorList>
    </citation>
    <scope>NUCLEOTIDE SEQUENCE [LARGE SCALE GENOMIC DNA]</scope>
    <source>
        <strain evidence="13">ATCC 14091 / BCRC 22168 / CBS 111 / JCM 3599 / NBRC 0793 / NRRL Y-1031 F-60-10</strain>
    </source>
</reference>
<evidence type="ECO:0000256" key="6">
    <source>
        <dbReference type="ARBA" id="ARBA00022723"/>
    </source>
</evidence>
<dbReference type="AlphaFoldDB" id="K0KB95"/>
<accession>K0KB95</accession>
<organism evidence="12 13">
    <name type="scientific">Wickerhamomyces ciferrii (strain ATCC 14091 / BCRC 22168 / CBS 111 / JCM 3599 / NBRC 0793 / NRRL Y-1031 F-60-10)</name>
    <name type="common">Yeast</name>
    <name type="synonym">Pichia ciferrii</name>
    <dbReference type="NCBI Taxonomy" id="1206466"/>
    <lineage>
        <taxon>Eukaryota</taxon>
        <taxon>Fungi</taxon>
        <taxon>Dikarya</taxon>
        <taxon>Ascomycota</taxon>
        <taxon>Saccharomycotina</taxon>
        <taxon>Saccharomycetes</taxon>
        <taxon>Phaffomycetales</taxon>
        <taxon>Wickerhamomycetaceae</taxon>
        <taxon>Wickerhamomyces</taxon>
    </lineage>
</organism>
<dbReference type="Gene3D" id="3.30.420.10">
    <property type="entry name" value="Ribonuclease H-like superfamily/Ribonuclease H"/>
    <property type="match status" value="1"/>
</dbReference>
<evidence type="ECO:0000259" key="11">
    <source>
        <dbReference type="PROSITE" id="PS50879"/>
    </source>
</evidence>
<keyword evidence="7" id="KW-0255">Endonuclease</keyword>
<evidence type="ECO:0000256" key="10">
    <source>
        <dbReference type="SAM" id="MobiDB-lite"/>
    </source>
</evidence>
<comment type="catalytic activity">
    <reaction evidence="1">
        <text>Endonucleolytic cleavage to 5'-phosphomonoester.</text>
        <dbReference type="EC" id="3.1.26.4"/>
    </reaction>
</comment>
<evidence type="ECO:0000256" key="5">
    <source>
        <dbReference type="ARBA" id="ARBA00022722"/>
    </source>
</evidence>
<evidence type="ECO:0000256" key="1">
    <source>
        <dbReference type="ARBA" id="ARBA00000077"/>
    </source>
</evidence>
<dbReference type="SUPFAM" id="SSF55658">
    <property type="entry name" value="L9 N-domain-like"/>
    <property type="match status" value="2"/>
</dbReference>
<protein>
    <recommendedName>
        <fullName evidence="4">ribonuclease H</fullName>
        <ecNumber evidence="4">3.1.26.4</ecNumber>
    </recommendedName>
</protein>
<keyword evidence="8 12" id="KW-0378">Hydrolase</keyword>
<dbReference type="PANTHER" id="PTHR10642:SF26">
    <property type="entry name" value="RIBONUCLEASE H1"/>
    <property type="match status" value="1"/>
</dbReference>
<keyword evidence="5" id="KW-0540">Nuclease</keyword>
<dbReference type="InterPro" id="IPR036397">
    <property type="entry name" value="RNaseH_sf"/>
</dbReference>
<name>K0KB95_WICCF</name>
<dbReference type="CDD" id="cd09280">
    <property type="entry name" value="RNase_HI_eukaryote_like"/>
    <property type="match status" value="1"/>
</dbReference>
<keyword evidence="9" id="KW-0460">Magnesium</keyword>